<evidence type="ECO:0000256" key="1">
    <source>
        <dbReference type="SAM" id="MobiDB-lite"/>
    </source>
</evidence>
<feature type="region of interest" description="Disordered" evidence="1">
    <location>
        <begin position="56"/>
        <end position="83"/>
    </location>
</feature>
<gene>
    <name evidence="3" type="ORF">A2971_02065</name>
</gene>
<feature type="compositionally biased region" description="Pro residues" evidence="1">
    <location>
        <begin position="246"/>
        <end position="261"/>
    </location>
</feature>
<protein>
    <submittedName>
        <fullName evidence="3">Uncharacterized protein</fullName>
    </submittedName>
</protein>
<organism evidence="3 4">
    <name type="scientific">Candidatus Gottesmanbacteria bacterium RIFCSPLOWO2_01_FULL_46_21</name>
    <dbReference type="NCBI Taxonomy" id="1798393"/>
    <lineage>
        <taxon>Bacteria</taxon>
        <taxon>Candidatus Gottesmaniibacteriota</taxon>
    </lineage>
</organism>
<feature type="chain" id="PRO_5009523030" evidence="2">
    <location>
        <begin position="29"/>
        <end position="370"/>
    </location>
</feature>
<proteinExistence type="predicted"/>
<accession>A0A1F6B0B2</accession>
<dbReference type="Proteomes" id="UP000178461">
    <property type="component" value="Unassembled WGS sequence"/>
</dbReference>
<name>A0A1F6B0B2_9BACT</name>
<reference evidence="3 4" key="1">
    <citation type="journal article" date="2016" name="Nat. Commun.">
        <title>Thousands of microbial genomes shed light on interconnected biogeochemical processes in an aquifer system.</title>
        <authorList>
            <person name="Anantharaman K."/>
            <person name="Brown C.T."/>
            <person name="Hug L.A."/>
            <person name="Sharon I."/>
            <person name="Castelle C.J."/>
            <person name="Probst A.J."/>
            <person name="Thomas B.C."/>
            <person name="Singh A."/>
            <person name="Wilkins M.J."/>
            <person name="Karaoz U."/>
            <person name="Brodie E.L."/>
            <person name="Williams K.H."/>
            <person name="Hubbard S.S."/>
            <person name="Banfield J.F."/>
        </authorList>
    </citation>
    <scope>NUCLEOTIDE SEQUENCE [LARGE SCALE GENOMIC DNA]</scope>
</reference>
<feature type="compositionally biased region" description="Polar residues" evidence="1">
    <location>
        <begin position="66"/>
        <end position="80"/>
    </location>
</feature>
<comment type="caution">
    <text evidence="3">The sequence shown here is derived from an EMBL/GenBank/DDBJ whole genome shotgun (WGS) entry which is preliminary data.</text>
</comment>
<evidence type="ECO:0000313" key="4">
    <source>
        <dbReference type="Proteomes" id="UP000178461"/>
    </source>
</evidence>
<keyword evidence="2" id="KW-0732">Signal</keyword>
<dbReference type="EMBL" id="MFJW01000002">
    <property type="protein sequence ID" value="OGG30360.1"/>
    <property type="molecule type" value="Genomic_DNA"/>
</dbReference>
<dbReference type="AlphaFoldDB" id="A0A1F6B0B2"/>
<sequence>MKRRIFCVSTLIFFSFTLWHQRASVAFAADNMCNVNPGSCSTPEQWVTGWYEARQPENIDKPPQQPEYTQRNESNDSSQPPDRPVEIIRLAGERNNVNRSDIAAIDAKNRGGDLINGERNADRIQLDKNLRPVTSGTSPFGNNSGIHTSKGKDCDDYLGTTSDTGASGLECHGQVTINVCKDGPTGRGPGPICINSVETRSGNVDCVSIANQYCAFVQLDTPNGSGMTCYPTNCAAAPTASTPPGTSQPPPPGGETNPPPSGENTPTPTHRPGGQCQAIRVYDASDTNITEALRNGTRRLSAGETVTLATPRGTATTKARFRIQGITQFAENNPALTTNNEYRLAINIPSAITQAQASFEAEVFINGNWK</sequence>
<feature type="signal peptide" evidence="2">
    <location>
        <begin position="1"/>
        <end position="28"/>
    </location>
</feature>
<evidence type="ECO:0000313" key="3">
    <source>
        <dbReference type="EMBL" id="OGG30360.1"/>
    </source>
</evidence>
<feature type="region of interest" description="Disordered" evidence="1">
    <location>
        <begin position="238"/>
        <end position="274"/>
    </location>
</feature>
<evidence type="ECO:0000256" key="2">
    <source>
        <dbReference type="SAM" id="SignalP"/>
    </source>
</evidence>